<feature type="domain" description="Aminoglycoside phosphotransferase" evidence="2">
    <location>
        <begin position="74"/>
        <end position="256"/>
    </location>
</feature>
<evidence type="ECO:0000259" key="2">
    <source>
        <dbReference type="Pfam" id="PF01636"/>
    </source>
</evidence>
<dbReference type="RefSeq" id="XP_062639301.1">
    <property type="nucleotide sequence ID" value="XM_062783095.1"/>
</dbReference>
<dbReference type="SUPFAM" id="SSF56112">
    <property type="entry name" value="Protein kinase-like (PK-like)"/>
    <property type="match status" value="1"/>
</dbReference>
<keyword evidence="4" id="KW-1185">Reference proteome</keyword>
<dbReference type="GeneID" id="87819708"/>
<protein>
    <submittedName>
        <fullName evidence="3">Kinase-like domain-containing protein</fullName>
    </submittedName>
</protein>
<dbReference type="EMBL" id="MU853564">
    <property type="protein sequence ID" value="KAK4145930.1"/>
    <property type="molecule type" value="Genomic_DNA"/>
</dbReference>
<sequence>MSSYSSADDTYDSGEPSELDLDLAKLIECATQALNAKCTAVRKLTRGVSHEVFTLQLQEAPPVPDSLKQAGFSCIARFSRLNDTRAKLASEIATARYLRRFSSIPVPEIYYYDLNPDNGVGAPFILMQRMPGRHLNKIWDTLSLDGKKSALSEIAAVIAQLPCFDQPKGPFSSSSEYMRSFISIPSVKFSAIGDPLQQAGDEIERFLYHDYLQPPFCLIHADFDGQNMLFANSPDGSGPKLTGLIDFEYAYTGPLYFLYEYPIFIQDVSWSKELYTENAILRAHFIRAVWRALPDTAAQSTFISSMNGKNFALNGFRDSFMTVKLSPESLLDSAKYYVQSLKDGTEPAYSGRLDYTPERYTKTADPLPYGEDSDNGEDGGKNLSG</sequence>
<dbReference type="PANTHER" id="PTHR21310:SF15">
    <property type="entry name" value="AMINOGLYCOSIDE PHOSPHOTRANSFERASE DOMAIN-CONTAINING PROTEIN"/>
    <property type="match status" value="1"/>
</dbReference>
<keyword evidence="3" id="KW-0808">Transferase</keyword>
<dbReference type="InterPro" id="IPR002575">
    <property type="entry name" value="Aminoglycoside_PTrfase"/>
</dbReference>
<reference evidence="3" key="2">
    <citation type="submission" date="2023-05" db="EMBL/GenBank/DDBJ databases">
        <authorList>
            <consortium name="Lawrence Berkeley National Laboratory"/>
            <person name="Steindorff A."/>
            <person name="Hensen N."/>
            <person name="Bonometti L."/>
            <person name="Westerberg I."/>
            <person name="Brannstrom I.O."/>
            <person name="Guillou S."/>
            <person name="Cros-Aarteil S."/>
            <person name="Calhoun S."/>
            <person name="Haridas S."/>
            <person name="Kuo A."/>
            <person name="Mondo S."/>
            <person name="Pangilinan J."/>
            <person name="Riley R."/>
            <person name="Labutti K."/>
            <person name="Andreopoulos B."/>
            <person name="Lipzen A."/>
            <person name="Chen C."/>
            <person name="Yanf M."/>
            <person name="Daum C."/>
            <person name="Ng V."/>
            <person name="Clum A."/>
            <person name="Ohm R."/>
            <person name="Martin F."/>
            <person name="Silar P."/>
            <person name="Natvig D."/>
            <person name="Lalanne C."/>
            <person name="Gautier V."/>
            <person name="Ament-Velasquez S.L."/>
            <person name="Kruys A."/>
            <person name="Hutchinson M.I."/>
            <person name="Powell A.J."/>
            <person name="Barry K."/>
            <person name="Miller A.N."/>
            <person name="Grigoriev I.V."/>
            <person name="Debuchy R."/>
            <person name="Gladieux P."/>
            <person name="Thoren M.H."/>
            <person name="Johannesson H."/>
        </authorList>
    </citation>
    <scope>NUCLEOTIDE SEQUENCE</scope>
    <source>
        <strain evidence="3">CBS 141.50</strain>
    </source>
</reference>
<evidence type="ECO:0000256" key="1">
    <source>
        <dbReference type="SAM" id="MobiDB-lite"/>
    </source>
</evidence>
<name>A0AAN6V6Z8_9PEZI</name>
<dbReference type="Pfam" id="PF01636">
    <property type="entry name" value="APH"/>
    <property type="match status" value="1"/>
</dbReference>
<dbReference type="Gene3D" id="3.90.1200.10">
    <property type="match status" value="1"/>
</dbReference>
<reference evidence="3" key="1">
    <citation type="journal article" date="2023" name="Mol. Phylogenet. Evol.">
        <title>Genome-scale phylogeny and comparative genomics of the fungal order Sordariales.</title>
        <authorList>
            <person name="Hensen N."/>
            <person name="Bonometti L."/>
            <person name="Westerberg I."/>
            <person name="Brannstrom I.O."/>
            <person name="Guillou S."/>
            <person name="Cros-Aarteil S."/>
            <person name="Calhoun S."/>
            <person name="Haridas S."/>
            <person name="Kuo A."/>
            <person name="Mondo S."/>
            <person name="Pangilinan J."/>
            <person name="Riley R."/>
            <person name="LaButti K."/>
            <person name="Andreopoulos B."/>
            <person name="Lipzen A."/>
            <person name="Chen C."/>
            <person name="Yan M."/>
            <person name="Daum C."/>
            <person name="Ng V."/>
            <person name="Clum A."/>
            <person name="Steindorff A."/>
            <person name="Ohm R.A."/>
            <person name="Martin F."/>
            <person name="Silar P."/>
            <person name="Natvig D.O."/>
            <person name="Lalanne C."/>
            <person name="Gautier V."/>
            <person name="Ament-Velasquez S.L."/>
            <person name="Kruys A."/>
            <person name="Hutchinson M.I."/>
            <person name="Powell A.J."/>
            <person name="Barry K."/>
            <person name="Miller A.N."/>
            <person name="Grigoriev I.V."/>
            <person name="Debuchy R."/>
            <person name="Gladieux P."/>
            <person name="Hiltunen Thoren M."/>
            <person name="Johannesson H."/>
        </authorList>
    </citation>
    <scope>NUCLEOTIDE SEQUENCE</scope>
    <source>
        <strain evidence="3">CBS 141.50</strain>
    </source>
</reference>
<dbReference type="Proteomes" id="UP001302676">
    <property type="component" value="Unassembled WGS sequence"/>
</dbReference>
<dbReference type="AlphaFoldDB" id="A0AAN6V6Z8"/>
<dbReference type="PANTHER" id="PTHR21310">
    <property type="entry name" value="AMINOGLYCOSIDE PHOSPHOTRANSFERASE-RELATED-RELATED"/>
    <property type="match status" value="1"/>
</dbReference>
<comment type="caution">
    <text evidence="3">The sequence shown here is derived from an EMBL/GenBank/DDBJ whole genome shotgun (WGS) entry which is preliminary data.</text>
</comment>
<dbReference type="GO" id="GO:0016301">
    <property type="term" value="F:kinase activity"/>
    <property type="evidence" value="ECO:0007669"/>
    <property type="project" value="UniProtKB-KW"/>
</dbReference>
<gene>
    <name evidence="3" type="ORF">C8A04DRAFT_35238</name>
</gene>
<evidence type="ECO:0000313" key="4">
    <source>
        <dbReference type="Proteomes" id="UP001302676"/>
    </source>
</evidence>
<dbReference type="InterPro" id="IPR011009">
    <property type="entry name" value="Kinase-like_dom_sf"/>
</dbReference>
<keyword evidence="3" id="KW-0418">Kinase</keyword>
<dbReference type="InterPro" id="IPR051678">
    <property type="entry name" value="AGP_Transferase"/>
</dbReference>
<accession>A0AAN6V6Z8</accession>
<evidence type="ECO:0000313" key="3">
    <source>
        <dbReference type="EMBL" id="KAK4145930.1"/>
    </source>
</evidence>
<organism evidence="3 4">
    <name type="scientific">Dichotomopilus funicola</name>
    <dbReference type="NCBI Taxonomy" id="1934379"/>
    <lineage>
        <taxon>Eukaryota</taxon>
        <taxon>Fungi</taxon>
        <taxon>Dikarya</taxon>
        <taxon>Ascomycota</taxon>
        <taxon>Pezizomycotina</taxon>
        <taxon>Sordariomycetes</taxon>
        <taxon>Sordariomycetidae</taxon>
        <taxon>Sordariales</taxon>
        <taxon>Chaetomiaceae</taxon>
        <taxon>Dichotomopilus</taxon>
    </lineage>
</organism>
<feature type="region of interest" description="Disordered" evidence="1">
    <location>
        <begin position="348"/>
        <end position="385"/>
    </location>
</feature>
<proteinExistence type="predicted"/>